<feature type="domain" description="Putative restriction endonuclease" evidence="1">
    <location>
        <begin position="10"/>
        <end position="177"/>
    </location>
</feature>
<dbReference type="PANTHER" id="PTHR34107">
    <property type="entry name" value="SLL0198 PROTEIN-RELATED"/>
    <property type="match status" value="1"/>
</dbReference>
<evidence type="ECO:0000313" key="3">
    <source>
        <dbReference type="Proteomes" id="UP001291309"/>
    </source>
</evidence>
<dbReference type="InterPro" id="IPR008538">
    <property type="entry name" value="Uma2"/>
</dbReference>
<accession>A0ABU5H155</accession>
<comment type="caution">
    <text evidence="2">The sequence shown here is derived from an EMBL/GenBank/DDBJ whole genome shotgun (WGS) entry which is preliminary data.</text>
</comment>
<reference evidence="2 3" key="1">
    <citation type="submission" date="2023-12" db="EMBL/GenBank/DDBJ databases">
        <title>the genome sequence of Hyalangium sp. s54d21.</title>
        <authorList>
            <person name="Zhang X."/>
        </authorList>
    </citation>
    <scope>NUCLEOTIDE SEQUENCE [LARGE SCALE GENOMIC DNA]</scope>
    <source>
        <strain evidence="3">s54d21</strain>
    </source>
</reference>
<gene>
    <name evidence="2" type="ORF">SYV04_09635</name>
</gene>
<dbReference type="EMBL" id="JAXIVS010000003">
    <property type="protein sequence ID" value="MDY7226649.1"/>
    <property type="molecule type" value="Genomic_DNA"/>
</dbReference>
<keyword evidence="2" id="KW-0540">Nuclease</keyword>
<dbReference type="SUPFAM" id="SSF52980">
    <property type="entry name" value="Restriction endonuclease-like"/>
    <property type="match status" value="1"/>
</dbReference>
<dbReference type="InterPro" id="IPR011335">
    <property type="entry name" value="Restrct_endonuc-II-like"/>
</dbReference>
<evidence type="ECO:0000259" key="1">
    <source>
        <dbReference type="Pfam" id="PF05685"/>
    </source>
</evidence>
<organism evidence="2 3">
    <name type="scientific">Hyalangium rubrum</name>
    <dbReference type="NCBI Taxonomy" id="3103134"/>
    <lineage>
        <taxon>Bacteria</taxon>
        <taxon>Pseudomonadati</taxon>
        <taxon>Myxococcota</taxon>
        <taxon>Myxococcia</taxon>
        <taxon>Myxococcales</taxon>
        <taxon>Cystobacterineae</taxon>
        <taxon>Archangiaceae</taxon>
        <taxon>Hyalangium</taxon>
    </lineage>
</organism>
<dbReference type="InterPro" id="IPR012296">
    <property type="entry name" value="Nuclease_put_TT1808"/>
</dbReference>
<dbReference type="Pfam" id="PF05685">
    <property type="entry name" value="Uma2"/>
    <property type="match status" value="1"/>
</dbReference>
<evidence type="ECO:0000313" key="2">
    <source>
        <dbReference type="EMBL" id="MDY7226649.1"/>
    </source>
</evidence>
<dbReference type="PANTHER" id="PTHR34107:SF4">
    <property type="entry name" value="SLL1222 PROTEIN"/>
    <property type="match status" value="1"/>
</dbReference>
<dbReference type="CDD" id="cd06260">
    <property type="entry name" value="DUF820-like"/>
    <property type="match status" value="1"/>
</dbReference>
<dbReference type="GO" id="GO:0004519">
    <property type="term" value="F:endonuclease activity"/>
    <property type="evidence" value="ECO:0007669"/>
    <property type="project" value="UniProtKB-KW"/>
</dbReference>
<keyword evidence="2" id="KW-0255">Endonuclease</keyword>
<dbReference type="Gene3D" id="3.90.1570.10">
    <property type="entry name" value="tt1808, chain A"/>
    <property type="match status" value="1"/>
</dbReference>
<keyword evidence="3" id="KW-1185">Reference proteome</keyword>
<keyword evidence="2" id="KW-0378">Hydrolase</keyword>
<dbReference type="RefSeq" id="WP_321545379.1">
    <property type="nucleotide sequence ID" value="NZ_JAXIVS010000003.1"/>
</dbReference>
<proteinExistence type="predicted"/>
<sequence length="184" mass="20145">MERKSATYADLEALPDNVIGELVAGALYASPRPAGPHTHAASKLGTALGGPFDQGRGGPGGWHVLFEPELHLGEDVLVPDLAGWRRERMPRSPSAAAYTLAPDWVCEVLSPSTMALDRAVKLPVYARERVRHVWLVDPVARTLEVFRLEGERYTLLVTHTGATRVRAEPFDAIELALAFLWGED</sequence>
<name>A0ABU5H155_9BACT</name>
<dbReference type="Proteomes" id="UP001291309">
    <property type="component" value="Unassembled WGS sequence"/>
</dbReference>
<protein>
    <submittedName>
        <fullName evidence="2">Uma2 family endonuclease</fullName>
    </submittedName>
</protein>